<gene>
    <name evidence="1" type="ORF">SAMN05421753_12724</name>
</gene>
<evidence type="ECO:0008006" key="3">
    <source>
        <dbReference type="Google" id="ProtNLM"/>
    </source>
</evidence>
<evidence type="ECO:0000313" key="2">
    <source>
        <dbReference type="Proteomes" id="UP000199518"/>
    </source>
</evidence>
<dbReference type="Pfam" id="PF07617">
    <property type="entry name" value="DUF1579"/>
    <property type="match status" value="1"/>
</dbReference>
<dbReference type="AlphaFoldDB" id="A0A1I3T2F8"/>
<keyword evidence="2" id="KW-1185">Reference proteome</keyword>
<dbReference type="RefSeq" id="WP_092057027.1">
    <property type="nucleotide sequence ID" value="NZ_FOQD01000027.1"/>
</dbReference>
<dbReference type="Proteomes" id="UP000199518">
    <property type="component" value="Unassembled WGS sequence"/>
</dbReference>
<evidence type="ECO:0000313" key="1">
    <source>
        <dbReference type="EMBL" id="SFJ65298.1"/>
    </source>
</evidence>
<dbReference type="EMBL" id="FOQD01000027">
    <property type="protein sequence ID" value="SFJ65298.1"/>
    <property type="molecule type" value="Genomic_DNA"/>
</dbReference>
<dbReference type="InterPro" id="IPR011473">
    <property type="entry name" value="DUF1579"/>
</dbReference>
<dbReference type="STRING" id="1576369.SAMN05421753_12724"/>
<dbReference type="OrthoDB" id="512336at2"/>
<protein>
    <recommendedName>
        <fullName evidence="3">DUF1579 domain-containing protein</fullName>
    </recommendedName>
</protein>
<name>A0A1I3T2F8_9PLAN</name>
<organism evidence="1 2">
    <name type="scientific">Planctomicrobium piriforme</name>
    <dbReference type="NCBI Taxonomy" id="1576369"/>
    <lineage>
        <taxon>Bacteria</taxon>
        <taxon>Pseudomonadati</taxon>
        <taxon>Planctomycetota</taxon>
        <taxon>Planctomycetia</taxon>
        <taxon>Planctomycetales</taxon>
        <taxon>Planctomycetaceae</taxon>
        <taxon>Planctomicrobium</taxon>
    </lineage>
</organism>
<reference evidence="2" key="1">
    <citation type="submission" date="2016-10" db="EMBL/GenBank/DDBJ databases">
        <authorList>
            <person name="Varghese N."/>
            <person name="Submissions S."/>
        </authorList>
    </citation>
    <scope>NUCLEOTIDE SEQUENCE [LARGE SCALE GENOMIC DNA]</scope>
    <source>
        <strain evidence="2">DSM 26348</strain>
    </source>
</reference>
<accession>A0A1I3T2F8</accession>
<proteinExistence type="predicted"/>
<sequence length="159" mass="18164">MHVEPQPQHRWLQQLIGKWTFEVEANMGPDQPPMKHQGSEVVRGLGEIWILCEGQGEMPDGGIGKTIMTLGYDTAKQRFVGTFIGSMMTYMWPYDGELDADEKVLKLNSVGLNFEQTAMVNYIDTITIVTPDHRTLTSQIQQPDGTWLHFMTGHYHRQK</sequence>